<dbReference type="AlphaFoldDB" id="M1DLG2"/>
<reference evidence="2" key="1">
    <citation type="journal article" date="2011" name="Nature">
        <title>Genome sequence and analysis of the tuber crop potato.</title>
        <authorList>
            <consortium name="The Potato Genome Sequencing Consortium"/>
        </authorList>
    </citation>
    <scope>NUCLEOTIDE SEQUENCE [LARGE SCALE GENOMIC DNA]</scope>
    <source>
        <strain evidence="2">cv. DM1-3 516 R44</strain>
    </source>
</reference>
<name>M1DLG2_SOLTU</name>
<organism evidence="1 2">
    <name type="scientific">Solanum tuberosum</name>
    <name type="common">Potato</name>
    <dbReference type="NCBI Taxonomy" id="4113"/>
    <lineage>
        <taxon>Eukaryota</taxon>
        <taxon>Viridiplantae</taxon>
        <taxon>Streptophyta</taxon>
        <taxon>Embryophyta</taxon>
        <taxon>Tracheophyta</taxon>
        <taxon>Spermatophyta</taxon>
        <taxon>Magnoliopsida</taxon>
        <taxon>eudicotyledons</taxon>
        <taxon>Gunneridae</taxon>
        <taxon>Pentapetalae</taxon>
        <taxon>asterids</taxon>
        <taxon>lamiids</taxon>
        <taxon>Solanales</taxon>
        <taxon>Solanaceae</taxon>
        <taxon>Solanoideae</taxon>
        <taxon>Solaneae</taxon>
        <taxon>Solanum</taxon>
    </lineage>
</organism>
<dbReference type="HOGENOM" id="CLU_1550259_0_0_1"/>
<dbReference type="EnsemblPlants" id="PGSC0003DMT400090903">
    <property type="protein sequence ID" value="PGSC0003DMT400090903"/>
    <property type="gene ID" value="PGSC0003DMG400040474"/>
</dbReference>
<evidence type="ECO:0000313" key="2">
    <source>
        <dbReference type="Proteomes" id="UP000011115"/>
    </source>
</evidence>
<dbReference type="Proteomes" id="UP000011115">
    <property type="component" value="Unassembled WGS sequence"/>
</dbReference>
<evidence type="ECO:0000313" key="1">
    <source>
        <dbReference type="EnsemblPlants" id="PGSC0003DMT400090903"/>
    </source>
</evidence>
<accession>M1DLG2</accession>
<dbReference type="PaxDb" id="4113-PGSC0003DMT400090903"/>
<proteinExistence type="predicted"/>
<sequence length="173" mass="19749">MWTTVCTSVVFICEQYCWPSDPRKGSTDRRSVYGPYDGTQEASHLCKIGISIESVSKKCPENVKRIAYWLLHVQVHQEKSAKNGLVQRSMNPIDGPSFDLRTVDVIRRSQDIVENGLKYGLANKDWLKLGTDHIHDTPSTDRRFGSWVDAVENLTMCETTDVDYGLYNYGFHL</sequence>
<keyword evidence="2" id="KW-1185">Reference proteome</keyword>
<dbReference type="InParanoid" id="M1DLG2"/>
<reference evidence="1" key="2">
    <citation type="submission" date="2015-06" db="UniProtKB">
        <authorList>
            <consortium name="EnsemblPlants"/>
        </authorList>
    </citation>
    <scope>IDENTIFICATION</scope>
    <source>
        <strain evidence="1">DM1-3 516 R44</strain>
    </source>
</reference>
<protein>
    <submittedName>
        <fullName evidence="1">Uncharacterized protein</fullName>
    </submittedName>
</protein>
<dbReference type="Gramene" id="PGSC0003DMT400090903">
    <property type="protein sequence ID" value="PGSC0003DMT400090903"/>
    <property type="gene ID" value="PGSC0003DMG400040474"/>
</dbReference>